<evidence type="ECO:0000313" key="3">
    <source>
        <dbReference type="Proteomes" id="UP000722957"/>
    </source>
</evidence>
<protein>
    <submittedName>
        <fullName evidence="1">Uncharacterized protein</fullName>
    </submittedName>
</protein>
<gene>
    <name evidence="1" type="ORF">EAY07_12900</name>
    <name evidence="2" type="ORF">EAY46_24630</name>
</gene>
<reference evidence="3 4" key="1">
    <citation type="journal article" date="2021" name="PeerJ">
        <title>Analysis of 44 Vibrio anguillarum genomes reveals high genetic diversity.</title>
        <authorList>
            <person name="Hansen M.J."/>
            <person name="Dalsgaard I."/>
        </authorList>
    </citation>
    <scope>NUCLEOTIDE SEQUENCE [LARGE SCALE GENOMIC DNA]</scope>
    <source>
        <strain evidence="2 4">040915-1/1B</strain>
        <strain evidence="1 3">17-16730-2A</strain>
    </source>
</reference>
<dbReference type="Proteomes" id="UP000722957">
    <property type="component" value="Unassembled WGS sequence"/>
</dbReference>
<proteinExistence type="predicted"/>
<dbReference type="RefSeq" id="WP_041946996.1">
    <property type="nucleotide sequence ID" value="NZ_CP020534.1"/>
</dbReference>
<accession>A0AAW4B0Q9</accession>
<evidence type="ECO:0000313" key="4">
    <source>
        <dbReference type="Proteomes" id="UP000726136"/>
    </source>
</evidence>
<sequence length="163" mass="18287">MNNYSIGCDPDSKSHGIAIYKNGALTELHNLNLMQLMDKLVDLKETGTIHVHIENVNGNKAVWHGENQNKKAYGMTSQNVAKCKQAQIEVERMLEKLGIPYTHYPASSNWKSQASKKQFEMVTGWKKTSNEDNRSAAYFGFLGANKSSQLQKATMTTYKKAKA</sequence>
<keyword evidence="4" id="KW-1185">Reference proteome</keyword>
<evidence type="ECO:0000313" key="2">
    <source>
        <dbReference type="EMBL" id="MBF4376174.1"/>
    </source>
</evidence>
<name>A0AAW4B0Q9_VIBAN</name>
<comment type="caution">
    <text evidence="1">The sequence shown here is derived from an EMBL/GenBank/DDBJ whole genome shotgun (WGS) entry which is preliminary data.</text>
</comment>
<dbReference type="EMBL" id="RDOM01000033">
    <property type="protein sequence ID" value="MBF4272919.1"/>
    <property type="molecule type" value="Genomic_DNA"/>
</dbReference>
<dbReference type="Proteomes" id="UP000726136">
    <property type="component" value="Unassembled WGS sequence"/>
</dbReference>
<evidence type="ECO:0000313" key="1">
    <source>
        <dbReference type="EMBL" id="MBF4272919.1"/>
    </source>
</evidence>
<organism evidence="1 3">
    <name type="scientific">Vibrio anguillarum</name>
    <name type="common">Listonella anguillarum</name>
    <dbReference type="NCBI Taxonomy" id="55601"/>
    <lineage>
        <taxon>Bacteria</taxon>
        <taxon>Pseudomonadati</taxon>
        <taxon>Pseudomonadota</taxon>
        <taxon>Gammaproteobacteria</taxon>
        <taxon>Vibrionales</taxon>
        <taxon>Vibrionaceae</taxon>
        <taxon>Vibrio</taxon>
    </lineage>
</organism>
<dbReference type="EMBL" id="RDPI01000606">
    <property type="protein sequence ID" value="MBF4376174.1"/>
    <property type="molecule type" value="Genomic_DNA"/>
</dbReference>
<dbReference type="AlphaFoldDB" id="A0AAW4B0Q9"/>